<name>A0A8B6E7I5_MYTGA</name>
<dbReference type="AlphaFoldDB" id="A0A8B6E7I5"/>
<protein>
    <submittedName>
        <fullName evidence="2">Uncharacterized protein</fullName>
    </submittedName>
</protein>
<organism evidence="2 3">
    <name type="scientific">Mytilus galloprovincialis</name>
    <name type="common">Mediterranean mussel</name>
    <dbReference type="NCBI Taxonomy" id="29158"/>
    <lineage>
        <taxon>Eukaryota</taxon>
        <taxon>Metazoa</taxon>
        <taxon>Spiralia</taxon>
        <taxon>Lophotrochozoa</taxon>
        <taxon>Mollusca</taxon>
        <taxon>Bivalvia</taxon>
        <taxon>Autobranchia</taxon>
        <taxon>Pteriomorphia</taxon>
        <taxon>Mytilida</taxon>
        <taxon>Mytiloidea</taxon>
        <taxon>Mytilidae</taxon>
        <taxon>Mytilinae</taxon>
        <taxon>Mytilus</taxon>
    </lineage>
</organism>
<reference evidence="2" key="1">
    <citation type="submission" date="2018-11" db="EMBL/GenBank/DDBJ databases">
        <authorList>
            <person name="Alioto T."/>
            <person name="Alioto T."/>
        </authorList>
    </citation>
    <scope>NUCLEOTIDE SEQUENCE</scope>
</reference>
<feature type="compositionally biased region" description="Basic and acidic residues" evidence="1">
    <location>
        <begin position="211"/>
        <end position="228"/>
    </location>
</feature>
<comment type="caution">
    <text evidence="2">The sequence shown here is derived from an EMBL/GenBank/DDBJ whole genome shotgun (WGS) entry which is preliminary data.</text>
</comment>
<keyword evidence="3" id="KW-1185">Reference proteome</keyword>
<feature type="region of interest" description="Disordered" evidence="1">
    <location>
        <begin position="209"/>
        <end position="228"/>
    </location>
</feature>
<evidence type="ECO:0000313" key="2">
    <source>
        <dbReference type="EMBL" id="VDI29264.1"/>
    </source>
</evidence>
<dbReference type="EMBL" id="UYJE01004579">
    <property type="protein sequence ID" value="VDI29264.1"/>
    <property type="molecule type" value="Genomic_DNA"/>
</dbReference>
<proteinExistence type="predicted"/>
<dbReference type="OrthoDB" id="6135410at2759"/>
<dbReference type="Proteomes" id="UP000596742">
    <property type="component" value="Unassembled WGS sequence"/>
</dbReference>
<accession>A0A8B6E7I5</accession>
<evidence type="ECO:0000256" key="1">
    <source>
        <dbReference type="SAM" id="MobiDB-lite"/>
    </source>
</evidence>
<evidence type="ECO:0000313" key="3">
    <source>
        <dbReference type="Proteomes" id="UP000596742"/>
    </source>
</evidence>
<feature type="non-terminal residue" evidence="2">
    <location>
        <position position="335"/>
    </location>
</feature>
<sequence length="335" mass="38183">MERYGARRLRMTIWETTRNGQLQTTHLGSILFILVMMDACVFCRVSLKNGEEITQLREKGCNTVNRTSQTRNDTIVTTPGQKVHQKCRRDYINANSIKKDMREKDVSITEPTRDLRSSTPDFEFQKNCLFCGCFAKFSESKRGIDVFPVRTTDFSNTLRNICKERNDEWSEIVLRRLNIAPSDLHAADAIYHQTCSVNFRTGKQIPVSKQANKEVKRTTPGRPKEDSSEKAFLQIVRQLEETQDELASILASRFNDLNLMLLLLLMTEPTHNGHGTFHGNEIENETDSSKLKGLLRDTICLSSDLVIEQVLMRSLKTTGGMTRGRALEIVETACL</sequence>
<gene>
    <name evidence="2" type="ORF">MGAL_10B064404</name>
</gene>